<dbReference type="Pfam" id="PF00001">
    <property type="entry name" value="7tm_1"/>
    <property type="match status" value="1"/>
</dbReference>
<dbReference type="AlphaFoldDB" id="A0A9P0GV03"/>
<dbReference type="PRINTS" id="PR00373">
    <property type="entry name" value="GLYCHORMONER"/>
</dbReference>
<evidence type="ECO:0000313" key="16">
    <source>
        <dbReference type="Proteomes" id="UP001153737"/>
    </source>
</evidence>
<sequence length="866" mass="96429">MRVLDLASNHIRSIEDKPFRGMYQMHDLLLAHNQIQYIPQDAFYNLSKLQVLDLEDNQISFIHPDSFMPISKIEDLNLGNNVFPHLPSAGLELLLHLKTFNNPNLREFPPPTDFPRIQTLVLAYAYHCCAFLPLIPSNPPPAKAKDIIVFPDIEDIDLNFWNSSVDLWPSQQNISQKFGKKFGELWENIRSDFTYPNNFPSYMEEYAAEDDLTLRVPGEVPAAPGNVQCLPLPGPFLPCQDLFDWWTLRCGVWIVFLCAMLGNGTVVFVLIFSRSKMDVPRFLVCNLAAADFFMGIYLGFLAVVDASTLGEFRMYAIPWQMSAGCQLSGFLGVLSSELSVWTLAVITLERNYAITHAMHLNKRLSLKHAGYIMVCGWSFAVVMAVMPIFNVSDYRKFAVCLPFETGDSASLAYVVFLMFINGVAFLILMGCYLKMYCAIRGSQAWNSNDSRIAKRMALLVFTDFLCWSPIAFFALTAAFGLQLISLEQAKVFTVFVLPLNSCCNPFLYAILTKQFKKDCVMICKAIEESRVTRGIGRCRHSSNFSNRQTPANTNSLADRSSREKQDHHAPQCTCNAKLLGEQQPQAQAQLQLQQQKTANGAGGERKQKTTTAREWLLSKARWLLCVRRPARHRPRTDQYAYQIAEIQQKQHKRASSVSSSENFSSSRSDSWRHNHHCGIPLRLLDPKRRASSWLVTRKTSQDSNLSSSRNDSSGSAATTASTSTWRMSRSSASSEPAARAARAKPRLTRQCAVQDEGEPPGSPGRLTVRFLTTIPSAAETSMQLEDDPPPSTPAPLSPVAAPGPAILVSPAKERDGPLYAILHSTPPPPPARRQSVVTLHPTEGGDRGHAPSDSGWSNGAGPGPSR</sequence>
<feature type="region of interest" description="Disordered" evidence="12">
    <location>
        <begin position="695"/>
        <end position="767"/>
    </location>
</feature>
<feature type="compositionally biased region" description="Low complexity" evidence="12">
    <location>
        <begin position="701"/>
        <end position="740"/>
    </location>
</feature>
<evidence type="ECO:0000259" key="14">
    <source>
        <dbReference type="PROSITE" id="PS50262"/>
    </source>
</evidence>
<dbReference type="SUPFAM" id="SSF81321">
    <property type="entry name" value="Family A G protein-coupled receptor-like"/>
    <property type="match status" value="1"/>
</dbReference>
<feature type="transmembrane region" description="Helical" evidence="13">
    <location>
        <begin position="251"/>
        <end position="272"/>
    </location>
</feature>
<evidence type="ECO:0000256" key="13">
    <source>
        <dbReference type="SAM" id="Phobius"/>
    </source>
</evidence>
<keyword evidence="11" id="KW-0807">Transducer</keyword>
<reference evidence="15" key="2">
    <citation type="submission" date="2022-10" db="EMBL/GenBank/DDBJ databases">
        <authorList>
            <consortium name="ENA_rothamsted_submissions"/>
            <consortium name="culmorum"/>
            <person name="King R."/>
        </authorList>
    </citation>
    <scope>NUCLEOTIDE SEQUENCE</scope>
</reference>
<keyword evidence="6" id="KW-0677">Repeat</keyword>
<protein>
    <recommendedName>
        <fullName evidence="14">G-protein coupled receptors family 1 profile domain-containing protein</fullName>
    </recommendedName>
</protein>
<dbReference type="OrthoDB" id="1883493at2759"/>
<dbReference type="Pfam" id="PF13855">
    <property type="entry name" value="LRR_8"/>
    <property type="match status" value="1"/>
</dbReference>
<dbReference type="EMBL" id="OU896709">
    <property type="protein sequence ID" value="CAH1159581.1"/>
    <property type="molecule type" value="Genomic_DNA"/>
</dbReference>
<dbReference type="Proteomes" id="UP001153737">
    <property type="component" value="Chromosome 3"/>
</dbReference>
<comment type="subcellular location">
    <subcellularLocation>
        <location evidence="1">Cell membrane</location>
        <topology evidence="1">Multi-pass membrane protein</topology>
    </subcellularLocation>
</comment>
<feature type="region of interest" description="Disordered" evidence="12">
    <location>
        <begin position="650"/>
        <end position="677"/>
    </location>
</feature>
<comment type="similarity">
    <text evidence="2">Belongs to the G-protein coupled receptor 1 family.</text>
</comment>
<evidence type="ECO:0000256" key="12">
    <source>
        <dbReference type="SAM" id="MobiDB-lite"/>
    </source>
</evidence>
<dbReference type="PRINTS" id="PR00237">
    <property type="entry name" value="GPCRRHODOPSN"/>
</dbReference>
<dbReference type="GO" id="GO:0009755">
    <property type="term" value="P:hormone-mediated signaling pathway"/>
    <property type="evidence" value="ECO:0007669"/>
    <property type="project" value="TreeGrafter"/>
</dbReference>
<dbReference type="Gene3D" id="3.80.10.10">
    <property type="entry name" value="Ribonuclease Inhibitor"/>
    <property type="match status" value="1"/>
</dbReference>
<evidence type="ECO:0000256" key="8">
    <source>
        <dbReference type="ARBA" id="ARBA00023040"/>
    </source>
</evidence>
<feature type="compositionally biased region" description="Polar residues" evidence="12">
    <location>
        <begin position="542"/>
        <end position="558"/>
    </location>
</feature>
<feature type="transmembrane region" description="Helical" evidence="13">
    <location>
        <begin position="411"/>
        <end position="435"/>
    </location>
</feature>
<dbReference type="Gene3D" id="1.20.1070.10">
    <property type="entry name" value="Rhodopsin 7-helix transmembrane proteins"/>
    <property type="match status" value="1"/>
</dbReference>
<proteinExistence type="inferred from homology"/>
<evidence type="ECO:0000256" key="11">
    <source>
        <dbReference type="ARBA" id="ARBA00023224"/>
    </source>
</evidence>
<dbReference type="InterPro" id="IPR001611">
    <property type="entry name" value="Leu-rich_rpt"/>
</dbReference>
<feature type="compositionally biased region" description="Low complexity" evidence="12">
    <location>
        <begin position="655"/>
        <end position="668"/>
    </location>
</feature>
<keyword evidence="8" id="KW-0297">G-protein coupled receptor</keyword>
<dbReference type="SUPFAM" id="SSF52058">
    <property type="entry name" value="L domain-like"/>
    <property type="match status" value="1"/>
</dbReference>
<dbReference type="InterPro" id="IPR000276">
    <property type="entry name" value="GPCR_Rhodpsn"/>
</dbReference>
<feature type="transmembrane region" description="Helical" evidence="13">
    <location>
        <begin position="369"/>
        <end position="391"/>
    </location>
</feature>
<dbReference type="SMART" id="SM00369">
    <property type="entry name" value="LRR_TYP"/>
    <property type="match status" value="4"/>
</dbReference>
<feature type="region of interest" description="Disordered" evidence="12">
    <location>
        <begin position="585"/>
        <end position="610"/>
    </location>
</feature>
<keyword evidence="7 13" id="KW-1133">Transmembrane helix</keyword>
<feature type="transmembrane region" description="Helical" evidence="13">
    <location>
        <begin position="456"/>
        <end position="479"/>
    </location>
</feature>
<keyword evidence="16" id="KW-1185">Reference proteome</keyword>
<evidence type="ECO:0000313" key="15">
    <source>
        <dbReference type="EMBL" id="CAH1159581.1"/>
    </source>
</evidence>
<feature type="compositionally biased region" description="Low complexity" evidence="12">
    <location>
        <begin position="585"/>
        <end position="595"/>
    </location>
</feature>
<keyword evidence="10" id="KW-0675">Receptor</keyword>
<keyword evidence="4" id="KW-0433">Leucine-rich repeat</keyword>
<dbReference type="GO" id="GO:0016500">
    <property type="term" value="F:protein-hormone receptor activity"/>
    <property type="evidence" value="ECO:0007669"/>
    <property type="project" value="InterPro"/>
</dbReference>
<reference evidence="15" key="1">
    <citation type="submission" date="2022-01" db="EMBL/GenBank/DDBJ databases">
        <authorList>
            <person name="King R."/>
        </authorList>
    </citation>
    <scope>NUCLEOTIDE SEQUENCE</scope>
</reference>
<evidence type="ECO:0000256" key="3">
    <source>
        <dbReference type="ARBA" id="ARBA00022475"/>
    </source>
</evidence>
<evidence type="ECO:0000256" key="9">
    <source>
        <dbReference type="ARBA" id="ARBA00023136"/>
    </source>
</evidence>
<dbReference type="GO" id="GO:0007189">
    <property type="term" value="P:adenylate cyclase-activating G protein-coupled receptor signaling pathway"/>
    <property type="evidence" value="ECO:0007669"/>
    <property type="project" value="TreeGrafter"/>
</dbReference>
<evidence type="ECO:0000256" key="2">
    <source>
        <dbReference type="ARBA" id="ARBA00010663"/>
    </source>
</evidence>
<keyword evidence="5 13" id="KW-0812">Transmembrane</keyword>
<keyword evidence="9 13" id="KW-0472">Membrane</keyword>
<name>A0A9P0GV03_PHACE</name>
<dbReference type="FunFam" id="1.20.1070.10:FF:000156">
    <property type="entry name" value="Lutropin-choriogonadotropic hormone receptor"/>
    <property type="match status" value="1"/>
</dbReference>
<evidence type="ECO:0000256" key="7">
    <source>
        <dbReference type="ARBA" id="ARBA00022989"/>
    </source>
</evidence>
<dbReference type="InterPro" id="IPR032675">
    <property type="entry name" value="LRR_dom_sf"/>
</dbReference>
<dbReference type="PANTHER" id="PTHR24372">
    <property type="entry name" value="GLYCOPROTEIN HORMONE RECEPTOR"/>
    <property type="match status" value="1"/>
</dbReference>
<evidence type="ECO:0000256" key="1">
    <source>
        <dbReference type="ARBA" id="ARBA00004651"/>
    </source>
</evidence>
<feature type="transmembrane region" description="Helical" evidence="13">
    <location>
        <begin position="284"/>
        <end position="307"/>
    </location>
</feature>
<dbReference type="PROSITE" id="PS50262">
    <property type="entry name" value="G_PROTEIN_RECEP_F1_2"/>
    <property type="match status" value="1"/>
</dbReference>
<dbReference type="CDD" id="cd15136">
    <property type="entry name" value="7tmA_Glyco_hormone_R"/>
    <property type="match status" value="1"/>
</dbReference>
<organism evidence="15 16">
    <name type="scientific">Phaedon cochleariae</name>
    <name type="common">Mustard beetle</name>
    <dbReference type="NCBI Taxonomy" id="80249"/>
    <lineage>
        <taxon>Eukaryota</taxon>
        <taxon>Metazoa</taxon>
        <taxon>Ecdysozoa</taxon>
        <taxon>Arthropoda</taxon>
        <taxon>Hexapoda</taxon>
        <taxon>Insecta</taxon>
        <taxon>Pterygota</taxon>
        <taxon>Neoptera</taxon>
        <taxon>Endopterygota</taxon>
        <taxon>Coleoptera</taxon>
        <taxon>Polyphaga</taxon>
        <taxon>Cucujiformia</taxon>
        <taxon>Chrysomeloidea</taxon>
        <taxon>Chrysomelidae</taxon>
        <taxon>Chrysomelinae</taxon>
        <taxon>Chrysomelini</taxon>
        <taxon>Phaedon</taxon>
    </lineage>
</organism>
<dbReference type="PROSITE" id="PS51450">
    <property type="entry name" value="LRR"/>
    <property type="match status" value="1"/>
</dbReference>
<dbReference type="GO" id="GO:0008528">
    <property type="term" value="F:G protein-coupled peptide receptor activity"/>
    <property type="evidence" value="ECO:0007669"/>
    <property type="project" value="TreeGrafter"/>
</dbReference>
<evidence type="ECO:0000256" key="10">
    <source>
        <dbReference type="ARBA" id="ARBA00023170"/>
    </source>
</evidence>
<evidence type="ECO:0000256" key="6">
    <source>
        <dbReference type="ARBA" id="ARBA00022737"/>
    </source>
</evidence>
<feature type="domain" description="G-protein coupled receptors family 1 profile" evidence="14">
    <location>
        <begin position="262"/>
        <end position="508"/>
    </location>
</feature>
<keyword evidence="3" id="KW-1003">Cell membrane</keyword>
<dbReference type="GO" id="GO:0005886">
    <property type="term" value="C:plasma membrane"/>
    <property type="evidence" value="ECO:0007669"/>
    <property type="project" value="UniProtKB-SubCell"/>
</dbReference>
<dbReference type="PANTHER" id="PTHR24372:SF82">
    <property type="entry name" value="RICKETS"/>
    <property type="match status" value="1"/>
</dbReference>
<dbReference type="InterPro" id="IPR017452">
    <property type="entry name" value="GPCR_Rhodpsn_7TM"/>
</dbReference>
<accession>A0A9P0GV03</accession>
<feature type="region of interest" description="Disordered" evidence="12">
    <location>
        <begin position="781"/>
        <end position="866"/>
    </location>
</feature>
<evidence type="ECO:0000256" key="4">
    <source>
        <dbReference type="ARBA" id="ARBA00022614"/>
    </source>
</evidence>
<feature type="region of interest" description="Disordered" evidence="12">
    <location>
        <begin position="542"/>
        <end position="567"/>
    </location>
</feature>
<dbReference type="InterPro" id="IPR003591">
    <property type="entry name" value="Leu-rich_rpt_typical-subtyp"/>
</dbReference>
<gene>
    <name evidence="15" type="ORF">PHAECO_LOCUS7729</name>
</gene>
<dbReference type="InterPro" id="IPR002131">
    <property type="entry name" value="Gphrmn_rcpt_fam"/>
</dbReference>
<evidence type="ECO:0000256" key="5">
    <source>
        <dbReference type="ARBA" id="ARBA00022692"/>
    </source>
</evidence>
<feature type="transmembrane region" description="Helical" evidence="13">
    <location>
        <begin position="327"/>
        <end position="348"/>
    </location>
</feature>